<dbReference type="RefSeq" id="XP_018271864.1">
    <property type="nucleotide sequence ID" value="XM_018413286.1"/>
</dbReference>
<reference evidence="4 5" key="1">
    <citation type="journal article" date="2015" name="Front. Microbiol.">
        <title>Genome sequence of the plant growth promoting endophytic yeast Rhodotorula graminis WP1.</title>
        <authorList>
            <person name="Firrincieli A."/>
            <person name="Otillar R."/>
            <person name="Salamov A."/>
            <person name="Schmutz J."/>
            <person name="Khan Z."/>
            <person name="Redman R.S."/>
            <person name="Fleck N.D."/>
            <person name="Lindquist E."/>
            <person name="Grigoriev I.V."/>
            <person name="Doty S.L."/>
        </authorList>
    </citation>
    <scope>NUCLEOTIDE SEQUENCE [LARGE SCALE GENOMIC DNA]</scope>
    <source>
        <strain evidence="4 5">WP1</strain>
    </source>
</reference>
<feature type="non-terminal residue" evidence="4">
    <location>
        <position position="627"/>
    </location>
</feature>
<dbReference type="InterPro" id="IPR000719">
    <property type="entry name" value="Prot_kinase_dom"/>
</dbReference>
<dbReference type="InterPro" id="IPR016024">
    <property type="entry name" value="ARM-type_fold"/>
</dbReference>
<dbReference type="PANTHER" id="PTHR12984:SF3">
    <property type="entry name" value="N-TERMINAL KINASE-LIKE PROTEIN"/>
    <property type="match status" value="1"/>
</dbReference>
<sequence>MNFLSSLSSAVLSASSAALHSAQGGVPGVPAYALGDRVTAFDGKAIWTVWNGTKKDDQSPVSVFSFDLSSPSHVSAHDRRALFPLARTAFRKLRALRHPNVLKFLDGAETESSVWFVTEPVTSLALDLDDAAASDESKVYGLLHVCTALAFLNRDGQSVHGGLRTTSVWVTPGGEWKLGGMEVVTKLDEADGAMWSYGGLVPDSQTHASPEVRKGGWTALKQCDPSALDSYLLHLFLFTIFNGPLPSSYLSPSSDIPSLPQTRGSIPPALFQPWRRLGNPNPAARLKTSAFLDLGTHPGEGWWPSNRLVKLSAALEGFALATEDERTALIRTLKAISSGAANAKTAPLPSGFLKHKVLPSLVHTFEFSGGTGGAPLLLPVILDLSRDGLDDKTYDRAVLQPVVRAFATPDRAMRMALLEHLDKYADRLAAKDVNERVWPHLQTGFGDVVAVIREATVKSIPLIAPKLNDRILNNDLLRVLGKTQTDVEPGIRTNTCILLSRLSRHLQASTQRKVLIPAFARALRDPFVHARSAGLMALMATCEVFEKEDLAGKVIPAMSICLVDREKTVRDQAYKAMDMFVKKCEALTANARHGPRARGCRSAAGAASRRSDPARARDERDGCGGCA</sequence>
<dbReference type="PANTHER" id="PTHR12984">
    <property type="entry name" value="SCY1-RELATED S/T PROTEIN KINASE-LIKE"/>
    <property type="match status" value="1"/>
</dbReference>
<dbReference type="InterPro" id="IPR051177">
    <property type="entry name" value="CIK-Related_Protein"/>
</dbReference>
<dbReference type="GeneID" id="28973735"/>
<keyword evidence="5" id="KW-1185">Reference proteome</keyword>
<dbReference type="GO" id="GO:0006409">
    <property type="term" value="P:tRNA export from nucleus"/>
    <property type="evidence" value="ECO:0007669"/>
    <property type="project" value="TreeGrafter"/>
</dbReference>
<accession>A0A194S5N2</accession>
<feature type="chain" id="PRO_5008265484" description="Protein kinase domain-containing protein" evidence="2">
    <location>
        <begin position="25"/>
        <end position="627"/>
    </location>
</feature>
<feature type="region of interest" description="Disordered" evidence="1">
    <location>
        <begin position="595"/>
        <end position="627"/>
    </location>
</feature>
<dbReference type="OMA" id="NDTSWAG"/>
<gene>
    <name evidence="4" type="ORF">RHOBADRAFT_35576</name>
</gene>
<dbReference type="EMBL" id="KQ474077">
    <property type="protein sequence ID" value="KPV75815.1"/>
    <property type="molecule type" value="Genomic_DNA"/>
</dbReference>
<organism evidence="4 5">
    <name type="scientific">Rhodotorula graminis (strain WP1)</name>
    <dbReference type="NCBI Taxonomy" id="578459"/>
    <lineage>
        <taxon>Eukaryota</taxon>
        <taxon>Fungi</taxon>
        <taxon>Dikarya</taxon>
        <taxon>Basidiomycota</taxon>
        <taxon>Pucciniomycotina</taxon>
        <taxon>Microbotryomycetes</taxon>
        <taxon>Sporidiobolales</taxon>
        <taxon>Sporidiobolaceae</taxon>
        <taxon>Rhodotorula</taxon>
    </lineage>
</organism>
<dbReference type="STRING" id="578459.A0A194S5N2"/>
<dbReference type="SUPFAM" id="SSF48371">
    <property type="entry name" value="ARM repeat"/>
    <property type="match status" value="1"/>
</dbReference>
<dbReference type="GO" id="GO:0005737">
    <property type="term" value="C:cytoplasm"/>
    <property type="evidence" value="ECO:0007669"/>
    <property type="project" value="TreeGrafter"/>
</dbReference>
<evidence type="ECO:0000313" key="5">
    <source>
        <dbReference type="Proteomes" id="UP000053890"/>
    </source>
</evidence>
<protein>
    <recommendedName>
        <fullName evidence="3">Protein kinase domain-containing protein</fullName>
    </recommendedName>
</protein>
<dbReference type="InterPro" id="IPR011989">
    <property type="entry name" value="ARM-like"/>
</dbReference>
<evidence type="ECO:0000256" key="1">
    <source>
        <dbReference type="SAM" id="MobiDB-lite"/>
    </source>
</evidence>
<dbReference type="Gene3D" id="3.30.200.20">
    <property type="entry name" value="Phosphorylase Kinase, domain 1"/>
    <property type="match status" value="1"/>
</dbReference>
<dbReference type="Proteomes" id="UP000053890">
    <property type="component" value="Unassembled WGS sequence"/>
</dbReference>
<dbReference type="OrthoDB" id="447103at2759"/>
<dbReference type="SUPFAM" id="SSF56112">
    <property type="entry name" value="Protein kinase-like (PK-like)"/>
    <property type="match status" value="1"/>
</dbReference>
<dbReference type="InterPro" id="IPR011009">
    <property type="entry name" value="Kinase-like_dom_sf"/>
</dbReference>
<dbReference type="GO" id="GO:0004672">
    <property type="term" value="F:protein kinase activity"/>
    <property type="evidence" value="ECO:0007669"/>
    <property type="project" value="InterPro"/>
</dbReference>
<feature type="signal peptide" evidence="2">
    <location>
        <begin position="1"/>
        <end position="24"/>
    </location>
</feature>
<dbReference type="AlphaFoldDB" id="A0A194S5N2"/>
<dbReference type="PROSITE" id="PS50011">
    <property type="entry name" value="PROTEIN_KINASE_DOM"/>
    <property type="match status" value="1"/>
</dbReference>
<dbReference type="GO" id="GO:0005524">
    <property type="term" value="F:ATP binding"/>
    <property type="evidence" value="ECO:0007669"/>
    <property type="project" value="InterPro"/>
</dbReference>
<dbReference type="Gene3D" id="1.25.10.10">
    <property type="entry name" value="Leucine-rich Repeat Variant"/>
    <property type="match status" value="1"/>
</dbReference>
<name>A0A194S5N2_RHOGW</name>
<evidence type="ECO:0000313" key="4">
    <source>
        <dbReference type="EMBL" id="KPV75815.1"/>
    </source>
</evidence>
<proteinExistence type="predicted"/>
<feature type="compositionally biased region" description="Basic and acidic residues" evidence="1">
    <location>
        <begin position="609"/>
        <end position="627"/>
    </location>
</feature>
<evidence type="ECO:0000259" key="3">
    <source>
        <dbReference type="PROSITE" id="PS50011"/>
    </source>
</evidence>
<dbReference type="Gene3D" id="1.10.510.10">
    <property type="entry name" value="Transferase(Phosphotransferase) domain 1"/>
    <property type="match status" value="1"/>
</dbReference>
<feature type="domain" description="Protein kinase" evidence="3">
    <location>
        <begin position="35"/>
        <end position="300"/>
    </location>
</feature>
<keyword evidence="2" id="KW-0732">Signal</keyword>
<evidence type="ECO:0000256" key="2">
    <source>
        <dbReference type="SAM" id="SignalP"/>
    </source>
</evidence>